<dbReference type="InterPro" id="IPR002591">
    <property type="entry name" value="Phosphodiest/P_Trfase"/>
</dbReference>
<protein>
    <submittedName>
        <fullName evidence="2">Uncharacterized protein</fullName>
    </submittedName>
</protein>
<dbReference type="CDD" id="cd16018">
    <property type="entry name" value="Enpp"/>
    <property type="match status" value="1"/>
</dbReference>
<keyword evidence="1" id="KW-1133">Transmembrane helix</keyword>
<dbReference type="OrthoDB" id="415411at2759"/>
<gene>
    <name evidence="2" type="ORF">OXX778_LOCUS408</name>
</gene>
<feature type="transmembrane region" description="Helical" evidence="1">
    <location>
        <begin position="419"/>
        <end position="443"/>
    </location>
</feature>
<keyword evidence="1" id="KW-0812">Transmembrane</keyword>
<sequence length="496" mass="57642">MFKKGIVLPIVWLFVFFGAHGFIIDQQKRHNDLPTLLLVSFDGFRWDYIDMYNLTNFNYLKNLGSHADYIRNSFSTVTFPNHWTIVTGLYEESHGILQNNMYDPLMNKTFNYKSPESQTIEWYGQNKQVEPIWVTNQKAGDGRRSAAEWIGANVVFQEQNIINIQYNKSKTYKQLIDEFINLFKMEKEPINFGAIYFDEPDHVGHYYGPYSIEMKTKLEELDEELGYMIEQLRKHDLFDNLNLIITSDHGMDTISNKTAIFLDNYIDTSLFKAYGSRACYNIFLNQQTDLDYVYKTLKTIPNIDIYLKADIPERFNYKKNSRIGDILLVTKIGHAVYVNKEPVNWTINNGDHGYDNNESSMHPLFIAHGPAFKKSFKTKVFNNVDIYPLMCSVLGIEPALNNGSIANVEKMLVANQQKLMLFFIIIFSTPIFTASATGILLCISGKSRKFIYKNSITIYKDPLLAVESKIGHFLNNTKQEKKQHYFNHSDWKRRSV</sequence>
<dbReference type="PANTHER" id="PTHR10151">
    <property type="entry name" value="ECTONUCLEOTIDE PYROPHOSPHATASE/PHOSPHODIESTERASE"/>
    <property type="match status" value="1"/>
</dbReference>
<organism evidence="2 3">
    <name type="scientific">Brachionus calyciflorus</name>
    <dbReference type="NCBI Taxonomy" id="104777"/>
    <lineage>
        <taxon>Eukaryota</taxon>
        <taxon>Metazoa</taxon>
        <taxon>Spiralia</taxon>
        <taxon>Gnathifera</taxon>
        <taxon>Rotifera</taxon>
        <taxon>Eurotatoria</taxon>
        <taxon>Monogononta</taxon>
        <taxon>Pseudotrocha</taxon>
        <taxon>Ploima</taxon>
        <taxon>Brachionidae</taxon>
        <taxon>Brachionus</taxon>
    </lineage>
</organism>
<evidence type="ECO:0000256" key="1">
    <source>
        <dbReference type="SAM" id="Phobius"/>
    </source>
</evidence>
<dbReference type="PANTHER" id="PTHR10151:SF120">
    <property type="entry name" value="BIS(5'-ADENOSYL)-TRIPHOSPHATASE"/>
    <property type="match status" value="1"/>
</dbReference>
<dbReference type="Proteomes" id="UP000663879">
    <property type="component" value="Unassembled WGS sequence"/>
</dbReference>
<dbReference type="SUPFAM" id="SSF53649">
    <property type="entry name" value="Alkaline phosphatase-like"/>
    <property type="match status" value="1"/>
</dbReference>
<name>A0A813M3N7_9BILA</name>
<evidence type="ECO:0000313" key="2">
    <source>
        <dbReference type="EMBL" id="CAF0706694.1"/>
    </source>
</evidence>
<dbReference type="EMBL" id="CAJNOC010000019">
    <property type="protein sequence ID" value="CAF0706694.1"/>
    <property type="molecule type" value="Genomic_DNA"/>
</dbReference>
<comment type="caution">
    <text evidence="2">The sequence shown here is derived from an EMBL/GenBank/DDBJ whole genome shotgun (WGS) entry which is preliminary data.</text>
</comment>
<keyword evidence="3" id="KW-1185">Reference proteome</keyword>
<dbReference type="AlphaFoldDB" id="A0A813M3N7"/>
<dbReference type="Gene3D" id="3.30.1360.180">
    <property type="match status" value="1"/>
</dbReference>
<reference evidence="2" key="1">
    <citation type="submission" date="2021-02" db="EMBL/GenBank/DDBJ databases">
        <authorList>
            <person name="Nowell W R."/>
        </authorList>
    </citation>
    <scope>NUCLEOTIDE SEQUENCE</scope>
    <source>
        <strain evidence="2">Ploen Becks lab</strain>
    </source>
</reference>
<dbReference type="Pfam" id="PF01663">
    <property type="entry name" value="Phosphodiest"/>
    <property type="match status" value="1"/>
</dbReference>
<dbReference type="Gene3D" id="3.40.720.10">
    <property type="entry name" value="Alkaline Phosphatase, subunit A"/>
    <property type="match status" value="1"/>
</dbReference>
<proteinExistence type="predicted"/>
<evidence type="ECO:0000313" key="3">
    <source>
        <dbReference type="Proteomes" id="UP000663879"/>
    </source>
</evidence>
<dbReference type="InterPro" id="IPR017850">
    <property type="entry name" value="Alkaline_phosphatase_core_sf"/>
</dbReference>
<accession>A0A813M3N7</accession>
<keyword evidence="1" id="KW-0472">Membrane</keyword>
<dbReference type="GO" id="GO:0016787">
    <property type="term" value="F:hydrolase activity"/>
    <property type="evidence" value="ECO:0007669"/>
    <property type="project" value="UniProtKB-ARBA"/>
</dbReference>